<reference evidence="3 4" key="1">
    <citation type="submission" date="2015-09" db="EMBL/GenBank/DDBJ databases">
        <authorList>
            <consortium name="Pathogen Informatics"/>
        </authorList>
    </citation>
    <scope>NUCLEOTIDE SEQUENCE [LARGE SCALE GENOMIC DNA]</scope>
    <source>
        <strain evidence="3 4">2789STDY5834908</strain>
    </source>
</reference>
<keyword evidence="1" id="KW-1133">Transmembrane helix</keyword>
<accession>A0A174JPA4</accession>
<dbReference type="Proteomes" id="UP000095564">
    <property type="component" value="Unassembled WGS sequence"/>
</dbReference>
<evidence type="ECO:0000313" key="3">
    <source>
        <dbReference type="EMBL" id="CUO98879.1"/>
    </source>
</evidence>
<dbReference type="AlphaFoldDB" id="A0A174JPA4"/>
<keyword evidence="1" id="KW-0472">Membrane</keyword>
<gene>
    <name evidence="3" type="ORF">ERS852520_00356</name>
</gene>
<feature type="signal peptide" evidence="2">
    <location>
        <begin position="1"/>
        <end position="26"/>
    </location>
</feature>
<evidence type="ECO:0000313" key="4">
    <source>
        <dbReference type="Proteomes" id="UP000095564"/>
    </source>
</evidence>
<dbReference type="RefSeq" id="WP_055159235.1">
    <property type="nucleotide sequence ID" value="NZ_CZAU01000002.1"/>
</dbReference>
<feature type="transmembrane region" description="Helical" evidence="1">
    <location>
        <begin position="179"/>
        <end position="201"/>
    </location>
</feature>
<keyword evidence="1" id="KW-0812">Transmembrane</keyword>
<evidence type="ECO:0000256" key="1">
    <source>
        <dbReference type="SAM" id="Phobius"/>
    </source>
</evidence>
<evidence type="ECO:0000256" key="2">
    <source>
        <dbReference type="SAM" id="SignalP"/>
    </source>
</evidence>
<feature type="chain" id="PRO_5008025326" evidence="2">
    <location>
        <begin position="27"/>
        <end position="205"/>
    </location>
</feature>
<keyword evidence="2" id="KW-0732">Signal</keyword>
<dbReference type="EMBL" id="CZAU01000002">
    <property type="protein sequence ID" value="CUO98879.1"/>
    <property type="molecule type" value="Genomic_DNA"/>
</dbReference>
<protein>
    <submittedName>
        <fullName evidence="3">Uncharacterized protein</fullName>
    </submittedName>
</protein>
<name>A0A174JPA4_ANAHA</name>
<organism evidence="3 4">
    <name type="scientific">Anaerostipes hadrus</name>
    <dbReference type="NCBI Taxonomy" id="649756"/>
    <lineage>
        <taxon>Bacteria</taxon>
        <taxon>Bacillati</taxon>
        <taxon>Bacillota</taxon>
        <taxon>Clostridia</taxon>
        <taxon>Lachnospirales</taxon>
        <taxon>Lachnospiraceae</taxon>
        <taxon>Anaerostipes</taxon>
    </lineage>
</organism>
<proteinExistence type="predicted"/>
<sequence length="205" mass="23457">MKQLIKKFAMIMLCVCFILTPVNVLAGKKMGEINNDVDELEHDENDYANVIFKGKIEGKTDKSFFYITAVNVKTSERYSFNFYKKNKMTVKGKLPLGEYEIQEGGADNDWTGDFSPENIKFTVNDRSVAKVINVTFGSAENNEESTNEEKIYQVKQKTNKKQQKTGAINKTNKTSERNFWITFAIGSILAIGILTFVIRFIKKFR</sequence>